<dbReference type="InterPro" id="IPR036236">
    <property type="entry name" value="Znf_C2H2_sf"/>
</dbReference>
<dbReference type="EMBL" id="MU005984">
    <property type="protein sequence ID" value="KAF2860199.1"/>
    <property type="molecule type" value="Genomic_DNA"/>
</dbReference>
<evidence type="ECO:0000259" key="4">
    <source>
        <dbReference type="PROSITE" id="PS50157"/>
    </source>
</evidence>
<dbReference type="GO" id="GO:0003700">
    <property type="term" value="F:DNA-binding transcription factor activity"/>
    <property type="evidence" value="ECO:0007669"/>
    <property type="project" value="TreeGrafter"/>
</dbReference>
<evidence type="ECO:0000256" key="1">
    <source>
        <dbReference type="ARBA" id="ARBA00004123"/>
    </source>
</evidence>
<dbReference type="GO" id="GO:1990526">
    <property type="term" value="C:Ste12p-Dig1p-Dig2p complex"/>
    <property type="evidence" value="ECO:0007669"/>
    <property type="project" value="TreeGrafter"/>
</dbReference>
<dbReference type="InterPro" id="IPR013087">
    <property type="entry name" value="Znf_C2H2_type"/>
</dbReference>
<keyword evidence="6" id="KW-1185">Reference proteome</keyword>
<evidence type="ECO:0000256" key="2">
    <source>
        <dbReference type="ARBA" id="ARBA00023242"/>
    </source>
</evidence>
<dbReference type="GO" id="GO:1990527">
    <property type="term" value="C:Tec1p-Ste12p-Dig1p complex"/>
    <property type="evidence" value="ECO:0007669"/>
    <property type="project" value="TreeGrafter"/>
</dbReference>
<organism evidence="5 6">
    <name type="scientific">Piedraia hortae CBS 480.64</name>
    <dbReference type="NCBI Taxonomy" id="1314780"/>
    <lineage>
        <taxon>Eukaryota</taxon>
        <taxon>Fungi</taxon>
        <taxon>Dikarya</taxon>
        <taxon>Ascomycota</taxon>
        <taxon>Pezizomycotina</taxon>
        <taxon>Dothideomycetes</taxon>
        <taxon>Dothideomycetidae</taxon>
        <taxon>Capnodiales</taxon>
        <taxon>Piedraiaceae</taxon>
        <taxon>Piedraia</taxon>
    </lineage>
</organism>
<dbReference type="InterPro" id="IPR052127">
    <property type="entry name" value="STE12_transcription_factor"/>
</dbReference>
<feature type="domain" description="C2H2-type" evidence="4">
    <location>
        <begin position="9"/>
        <end position="43"/>
    </location>
</feature>
<dbReference type="Proteomes" id="UP000799421">
    <property type="component" value="Unassembled WGS sequence"/>
</dbReference>
<dbReference type="GO" id="GO:0008270">
    <property type="term" value="F:zinc ion binding"/>
    <property type="evidence" value="ECO:0007669"/>
    <property type="project" value="UniProtKB-KW"/>
</dbReference>
<comment type="subcellular location">
    <subcellularLocation>
        <location evidence="1">Nucleus</location>
    </subcellularLocation>
</comment>
<feature type="non-terminal residue" evidence="5">
    <location>
        <position position="108"/>
    </location>
</feature>
<dbReference type="PANTHER" id="PTHR47427">
    <property type="entry name" value="PROTEIN STE12"/>
    <property type="match status" value="1"/>
</dbReference>
<dbReference type="GO" id="GO:0005634">
    <property type="term" value="C:nucleus"/>
    <property type="evidence" value="ECO:0007669"/>
    <property type="project" value="UniProtKB-SubCell"/>
</dbReference>
<protein>
    <recommendedName>
        <fullName evidence="4">C2H2-type domain-containing protein</fullName>
    </recommendedName>
</protein>
<accession>A0A6A7BZP7</accession>
<reference evidence="5" key="1">
    <citation type="journal article" date="2020" name="Stud. Mycol.">
        <title>101 Dothideomycetes genomes: a test case for predicting lifestyles and emergence of pathogens.</title>
        <authorList>
            <person name="Haridas S."/>
            <person name="Albert R."/>
            <person name="Binder M."/>
            <person name="Bloem J."/>
            <person name="Labutti K."/>
            <person name="Salamov A."/>
            <person name="Andreopoulos B."/>
            <person name="Baker S."/>
            <person name="Barry K."/>
            <person name="Bills G."/>
            <person name="Bluhm B."/>
            <person name="Cannon C."/>
            <person name="Castanera R."/>
            <person name="Culley D."/>
            <person name="Daum C."/>
            <person name="Ezra D."/>
            <person name="Gonzalez J."/>
            <person name="Henrissat B."/>
            <person name="Kuo A."/>
            <person name="Liang C."/>
            <person name="Lipzen A."/>
            <person name="Lutzoni F."/>
            <person name="Magnuson J."/>
            <person name="Mondo S."/>
            <person name="Nolan M."/>
            <person name="Ohm R."/>
            <person name="Pangilinan J."/>
            <person name="Park H.-J."/>
            <person name="Ramirez L."/>
            <person name="Alfaro M."/>
            <person name="Sun H."/>
            <person name="Tritt A."/>
            <person name="Yoshinaga Y."/>
            <person name="Zwiers L.-H."/>
            <person name="Turgeon B."/>
            <person name="Goodwin S."/>
            <person name="Spatafora J."/>
            <person name="Crous P."/>
            <person name="Grigoriev I."/>
        </authorList>
    </citation>
    <scope>NUCLEOTIDE SEQUENCE</scope>
    <source>
        <strain evidence="5">CBS 480.64</strain>
    </source>
</reference>
<sequence>ERPPPSKQHVCDELDEDGKICGSRFERSEHLKRHKTKHSLQRKYPCPLEGCKGAMARGDNAGDHFKTHLKGPRKGQRNRHIKWPELHSCLLMAYDEREATKMIAKLQK</sequence>
<dbReference type="AlphaFoldDB" id="A0A6A7BZP7"/>
<keyword evidence="3" id="KW-0863">Zinc-finger</keyword>
<dbReference type="Gene3D" id="3.30.160.60">
    <property type="entry name" value="Classic Zinc Finger"/>
    <property type="match status" value="1"/>
</dbReference>
<proteinExistence type="predicted"/>
<evidence type="ECO:0000313" key="5">
    <source>
        <dbReference type="EMBL" id="KAF2860199.1"/>
    </source>
</evidence>
<evidence type="ECO:0000313" key="6">
    <source>
        <dbReference type="Proteomes" id="UP000799421"/>
    </source>
</evidence>
<dbReference type="PANTHER" id="PTHR47427:SF2">
    <property type="entry name" value="C2H2-TYPE DOMAIN-CONTAINING PROTEIN"/>
    <property type="match status" value="1"/>
</dbReference>
<dbReference type="OrthoDB" id="10018191at2759"/>
<keyword evidence="3" id="KW-0862">Zinc</keyword>
<keyword evidence="2" id="KW-0539">Nucleus</keyword>
<evidence type="ECO:0000256" key="3">
    <source>
        <dbReference type="PROSITE-ProRule" id="PRU00042"/>
    </source>
</evidence>
<gene>
    <name evidence="5" type="ORF">K470DRAFT_197486</name>
</gene>
<dbReference type="SUPFAM" id="SSF57667">
    <property type="entry name" value="beta-beta-alpha zinc fingers"/>
    <property type="match status" value="1"/>
</dbReference>
<name>A0A6A7BZP7_9PEZI</name>
<feature type="non-terminal residue" evidence="5">
    <location>
        <position position="1"/>
    </location>
</feature>
<keyword evidence="3" id="KW-0479">Metal-binding</keyword>
<dbReference type="PROSITE" id="PS50157">
    <property type="entry name" value="ZINC_FINGER_C2H2_2"/>
    <property type="match status" value="1"/>
</dbReference>